<dbReference type="PANTHER" id="PTHR35579">
    <property type="entry name" value="CRISPR SYSTEM CMS ENDORIBONUCLEASE CSM3"/>
    <property type="match status" value="1"/>
</dbReference>
<organism evidence="3 4">
    <name type="scientific">Desulforamulus profundi</name>
    <dbReference type="NCBI Taxonomy" id="1383067"/>
    <lineage>
        <taxon>Bacteria</taxon>
        <taxon>Bacillati</taxon>
        <taxon>Bacillota</taxon>
        <taxon>Clostridia</taxon>
        <taxon>Eubacteriales</taxon>
        <taxon>Peptococcaceae</taxon>
        <taxon>Desulforamulus</taxon>
    </lineage>
</organism>
<dbReference type="RefSeq" id="WP_099082063.1">
    <property type="nucleotide sequence ID" value="NZ_AWQQ01000017.1"/>
</dbReference>
<evidence type="ECO:0000313" key="3">
    <source>
        <dbReference type="EMBL" id="PHJ39633.1"/>
    </source>
</evidence>
<dbReference type="Pfam" id="PF03787">
    <property type="entry name" value="RAMPs"/>
    <property type="match status" value="1"/>
</dbReference>
<dbReference type="EMBL" id="AWQQ01000017">
    <property type="protein sequence ID" value="PHJ39633.1"/>
    <property type="molecule type" value="Genomic_DNA"/>
</dbReference>
<name>A0A2C6MJ93_9FIRM</name>
<sequence length="770" mass="86623">MSITMVFKLKFLSEFHTSTGQSWGNSIDSVLLRDENGNPCIRGSTLAGLFRSAAAELLEHVAGKGCLLEEIFGSPAKAKSWAFGNARLVSAVALTSFGNKKFARVKRGVKLNPLLRKAEDKKLYAREFGSNGLEFEFSVEQITGSDREKDQAALLVAAARMVRGLGSSVNRGCGRCLISLCKVVGIGEDVCQAELLQHFGMLVKGEEKRNRRFKHDARHYREGACHLPENAGYIRLLVVAQAQEPIIVSQANFGGNEYHGISFISGSTLLGAFAARYVQNNDMREDYDLFLNIFRRGKVCFTPLYPAKQYQTDWLFPCLPAPFDFLTCKNKPFYATKPHRNEKGEIYLHSYANRSFQGSCQQCDDQDVPMVQVAGYMPLQEGDYTIYNPRFDYAPHVGMKEKERMADKGRLFSYQPLSAGQYFIGEITASDKDCLNGLLRLCEQKGEGYEITLRLGKGITRGYGKTRLYLKPVAGSWLNPLPLAERVKSAGGITLTFLTDSIITDPWGRTISRFTPEILSQLLGLKVGKINNVFIKTGEIRSFSGVTGLPGFSDLAIKAGSALGFDLSPDTSFDECQKTLERLEAGGWGYRRHEGFGRISFNHAVYLIPELTDKLDVVEVPEDWLKERTDVTAIWKDEIQPDLLWEYHYSTLPVFDPKWGEEVTKRYREVARWLFAHAHLEIDDLVNKLESFGSVNILKEFDIPDRNKDDFQSFGKSMAQKVKDIYAVMEDKIKNYSDTGFQLKGALWPLCLQWLGEKLVSMEQRGEENG</sequence>
<protein>
    <recommendedName>
        <fullName evidence="2">CRISPR type III-associated protein domain-containing protein</fullName>
    </recommendedName>
</protein>
<dbReference type="InterPro" id="IPR052216">
    <property type="entry name" value="CRISPR_Csm3_endoribonuclease"/>
</dbReference>
<comment type="caution">
    <text evidence="3">The sequence shown here is derived from an EMBL/GenBank/DDBJ whole genome shotgun (WGS) entry which is preliminary data.</text>
</comment>
<evidence type="ECO:0000313" key="4">
    <source>
        <dbReference type="Proteomes" id="UP000222564"/>
    </source>
</evidence>
<accession>A0A2C6MJ93</accession>
<dbReference type="CDD" id="cd09726">
    <property type="entry name" value="RAMP_I_III"/>
    <property type="match status" value="1"/>
</dbReference>
<dbReference type="PANTHER" id="PTHR35579:SF3">
    <property type="entry name" value="CRISPR SYSTEM CMS ENDORIBONUCLEASE CSM3"/>
    <property type="match status" value="1"/>
</dbReference>
<dbReference type="OrthoDB" id="482771at2"/>
<reference evidence="3 4" key="1">
    <citation type="submission" date="2013-09" db="EMBL/GenBank/DDBJ databases">
        <title>Biodegradation of hydrocarbons in the deep terrestrial subsurface : characterization of a microbial consortium composed of two Desulfotomaculum species originating from a deep geological formation.</title>
        <authorList>
            <person name="Aullo T."/>
            <person name="Berlendis S."/>
            <person name="Lascourreges J.-F."/>
            <person name="Dessort D."/>
            <person name="Saint-Laurent S."/>
            <person name="Schraauwers B."/>
            <person name="Mas J."/>
            <person name="Magot M."/>
            <person name="Ranchou-Peyruse A."/>
        </authorList>
    </citation>
    <scope>NUCLEOTIDE SEQUENCE [LARGE SCALE GENOMIC DNA]</scope>
    <source>
        <strain evidence="3 4">Bs107</strain>
    </source>
</reference>
<dbReference type="Proteomes" id="UP000222564">
    <property type="component" value="Unassembled WGS sequence"/>
</dbReference>
<dbReference type="AlphaFoldDB" id="A0A2C6MJ93"/>
<keyword evidence="1" id="KW-0051">Antiviral defense</keyword>
<evidence type="ECO:0000256" key="1">
    <source>
        <dbReference type="ARBA" id="ARBA00023118"/>
    </source>
</evidence>
<dbReference type="InterPro" id="IPR005537">
    <property type="entry name" value="RAMP_III_fam"/>
</dbReference>
<keyword evidence="4" id="KW-1185">Reference proteome</keyword>
<feature type="domain" description="CRISPR type III-associated protein" evidence="2">
    <location>
        <begin position="8"/>
        <end position="176"/>
    </location>
</feature>
<proteinExistence type="predicted"/>
<evidence type="ECO:0000259" key="2">
    <source>
        <dbReference type="Pfam" id="PF03787"/>
    </source>
</evidence>
<gene>
    <name evidence="3" type="ORF">P378_01970</name>
</gene>
<dbReference type="GO" id="GO:0051607">
    <property type="term" value="P:defense response to virus"/>
    <property type="evidence" value="ECO:0007669"/>
    <property type="project" value="UniProtKB-KW"/>
</dbReference>